<evidence type="ECO:0000256" key="3">
    <source>
        <dbReference type="ARBA" id="ARBA00022691"/>
    </source>
</evidence>
<dbReference type="InterPro" id="IPR029063">
    <property type="entry name" value="SAM-dependent_MTases_sf"/>
</dbReference>
<dbReference type="SUPFAM" id="SSF48452">
    <property type="entry name" value="TPR-like"/>
    <property type="match status" value="1"/>
</dbReference>
<dbReference type="Pfam" id="PF13428">
    <property type="entry name" value="TPR_14"/>
    <property type="match status" value="1"/>
</dbReference>
<dbReference type="InterPro" id="IPR019734">
    <property type="entry name" value="TPR_rpt"/>
</dbReference>
<feature type="repeat" description="TPR" evidence="4">
    <location>
        <begin position="5"/>
        <end position="38"/>
    </location>
</feature>
<dbReference type="PROSITE" id="PS50005">
    <property type="entry name" value="TPR"/>
    <property type="match status" value="2"/>
</dbReference>
<feature type="domain" description="Methyltransferase type 12" evidence="5">
    <location>
        <begin position="236"/>
        <end position="325"/>
    </location>
</feature>
<evidence type="ECO:0000259" key="5">
    <source>
        <dbReference type="Pfam" id="PF08242"/>
    </source>
</evidence>
<gene>
    <name evidence="6" type="ORF">KHU32_15815</name>
</gene>
<protein>
    <submittedName>
        <fullName evidence="6">Tetratricopeptide repeat protein</fullName>
    </submittedName>
</protein>
<keyword evidence="7" id="KW-1185">Reference proteome</keyword>
<dbReference type="Pfam" id="PF13181">
    <property type="entry name" value="TPR_8"/>
    <property type="match status" value="1"/>
</dbReference>
<evidence type="ECO:0000313" key="7">
    <source>
        <dbReference type="Proteomes" id="UP000766336"/>
    </source>
</evidence>
<organism evidence="6 7">
    <name type="scientific">Roseococcus pinisoli</name>
    <dbReference type="NCBI Taxonomy" id="2835040"/>
    <lineage>
        <taxon>Bacteria</taxon>
        <taxon>Pseudomonadati</taxon>
        <taxon>Pseudomonadota</taxon>
        <taxon>Alphaproteobacteria</taxon>
        <taxon>Acetobacterales</taxon>
        <taxon>Roseomonadaceae</taxon>
        <taxon>Roseococcus</taxon>
    </lineage>
</organism>
<dbReference type="CDD" id="cd02440">
    <property type="entry name" value="AdoMet_MTases"/>
    <property type="match status" value="1"/>
</dbReference>
<accession>A0ABS5QFT0</accession>
<feature type="repeat" description="TPR" evidence="4">
    <location>
        <begin position="73"/>
        <end position="106"/>
    </location>
</feature>
<dbReference type="EMBL" id="JAHCDA010000003">
    <property type="protein sequence ID" value="MBS7812417.1"/>
    <property type="molecule type" value="Genomic_DNA"/>
</dbReference>
<dbReference type="Gene3D" id="3.40.50.150">
    <property type="entry name" value="Vaccinia Virus protein VP39"/>
    <property type="match status" value="1"/>
</dbReference>
<evidence type="ECO:0000256" key="4">
    <source>
        <dbReference type="PROSITE-ProRule" id="PRU00339"/>
    </source>
</evidence>
<evidence type="ECO:0000256" key="1">
    <source>
        <dbReference type="ARBA" id="ARBA00022603"/>
    </source>
</evidence>
<comment type="caution">
    <text evidence="6">The sequence shown here is derived from an EMBL/GenBank/DDBJ whole genome shotgun (WGS) entry which is preliminary data.</text>
</comment>
<dbReference type="InterPro" id="IPR011990">
    <property type="entry name" value="TPR-like_helical_dom_sf"/>
</dbReference>
<dbReference type="InterPro" id="IPR013217">
    <property type="entry name" value="Methyltransf_12"/>
</dbReference>
<evidence type="ECO:0000256" key="2">
    <source>
        <dbReference type="ARBA" id="ARBA00022679"/>
    </source>
</evidence>
<reference evidence="6 7" key="1">
    <citation type="submission" date="2021-05" db="EMBL/GenBank/DDBJ databases">
        <title>Roseococcus sp. XZZS9, whole genome shotgun sequencing project.</title>
        <authorList>
            <person name="Zhao G."/>
            <person name="Shen L."/>
        </authorList>
    </citation>
    <scope>NUCLEOTIDE SEQUENCE [LARGE SCALE GENOMIC DNA]</scope>
    <source>
        <strain evidence="6 7">XZZS9</strain>
    </source>
</reference>
<keyword evidence="4" id="KW-0802">TPR repeat</keyword>
<dbReference type="RefSeq" id="WP_213671125.1">
    <property type="nucleotide sequence ID" value="NZ_JAHCDA010000003.1"/>
</dbReference>
<proteinExistence type="predicted"/>
<sequence length="388" mass="40713">MKVKAEDLLHRGVERHRAGRIEEAESLYRRALRLAPGHPDAENLLGICARQRGDLKAALAHAARAVAAMPDSALFQANHGATLAEAGRLGEAIDALERALSLNPADVVSLRNLGQAMTAAGQPGPALDPLREAVRLAPQAPEAWLALAHAAREAGAAEEARQAAAQVKGPLAEQAGFLLAGLGAGPVPARAPAAYVRELFDAFAPRFDAELEGALGYRTPALLAALLEGAAPGRLLDLGCGTGLSGVALKPFATRMEGLDLSPRMLAEARARGLYDALHEADLLEFLPRRIAAYDIIAAADVLNYLGDLRPALEAMKTALRPGGTAVFSLETGEEEVALGEGLRYRHNPAHAAGLAEAAGFTVVARQEAVLRREKGSDVAGVLFRLAR</sequence>
<name>A0ABS5QFT0_9PROT</name>
<dbReference type="PANTHER" id="PTHR43464">
    <property type="entry name" value="METHYLTRANSFERASE"/>
    <property type="match status" value="1"/>
</dbReference>
<dbReference type="Proteomes" id="UP000766336">
    <property type="component" value="Unassembled WGS sequence"/>
</dbReference>
<evidence type="ECO:0000313" key="6">
    <source>
        <dbReference type="EMBL" id="MBS7812417.1"/>
    </source>
</evidence>
<dbReference type="SMART" id="SM00028">
    <property type="entry name" value="TPR"/>
    <property type="match status" value="4"/>
</dbReference>
<keyword evidence="2" id="KW-0808">Transferase</keyword>
<dbReference type="Pfam" id="PF13432">
    <property type="entry name" value="TPR_16"/>
    <property type="match status" value="1"/>
</dbReference>
<dbReference type="SUPFAM" id="SSF53335">
    <property type="entry name" value="S-adenosyl-L-methionine-dependent methyltransferases"/>
    <property type="match status" value="1"/>
</dbReference>
<dbReference type="Gene3D" id="1.25.40.10">
    <property type="entry name" value="Tetratricopeptide repeat domain"/>
    <property type="match status" value="1"/>
</dbReference>
<dbReference type="Pfam" id="PF08242">
    <property type="entry name" value="Methyltransf_12"/>
    <property type="match status" value="1"/>
</dbReference>
<keyword evidence="1" id="KW-0489">Methyltransferase</keyword>
<keyword evidence="3" id="KW-0949">S-adenosyl-L-methionine</keyword>
<dbReference type="PANTHER" id="PTHR43464:SF19">
    <property type="entry name" value="UBIQUINONE BIOSYNTHESIS O-METHYLTRANSFERASE, MITOCHONDRIAL"/>
    <property type="match status" value="1"/>
</dbReference>